<dbReference type="PRINTS" id="PR00700">
    <property type="entry name" value="PRTYPHPHTASE"/>
</dbReference>
<keyword evidence="6" id="KW-0472">Membrane</keyword>
<feature type="domain" description="Tyrosine specific protein phosphatases" evidence="8">
    <location>
        <begin position="925"/>
        <end position="999"/>
    </location>
</feature>
<evidence type="ECO:0000313" key="10">
    <source>
        <dbReference type="Proteomes" id="UP001233172"/>
    </source>
</evidence>
<dbReference type="InterPro" id="IPR000242">
    <property type="entry name" value="PTP_cat"/>
</dbReference>
<keyword evidence="6" id="KW-0812">Transmembrane</keyword>
<proteinExistence type="inferred from homology"/>
<evidence type="ECO:0000256" key="3">
    <source>
        <dbReference type="ARBA" id="ARBA00022801"/>
    </source>
</evidence>
<dbReference type="InterPro" id="IPR000387">
    <property type="entry name" value="Tyr_Pase_dom"/>
</dbReference>
<sequence length="1072" mass="121261">RNVAYKQRASQSSNYNSIYFANLSVDGDYNTFSHTESEERPRFSLTFNTNYLVTRFLLYNRAGFLERLRGFRLQSFDTNSIVVDNHKDILKQSQSVYVVIGNASVPISSLSVNETSPYVTLMEMETYGECPPGKWSLPCTRNCSDSCPTSCHRDDGECNTVCAGFCNPPECTKECEKENWGINCNNNCSTKCFNLSCDSRSGKCDQGCLGYSDPPLCTKDCLEQNWGINCSRNCSDKCLNNTCTAAEGACYGGCKSGYQLPDCTKVCSDGHWGINCSKTCNTNCYDNICHPVTGSCSLGCIEGYQLPNCTLPCDNMNYGRNCSLNCSIHCTTEECNATDGSCSCMEGFEGSTCQQRIEFSDSSRDSVGVIIGSVVAALVVIIIIFSIVIIWRRKRTPNYKNEFQDNGHHNIVVLDNLKDEQYTLTPKKIRISDLNEVDKEQSNPYIEVPDDFAADTMMAVKSLNTYMKSKDAEFYKKQFERIPQAGNVTQDIGLSKENKHKNRYKNICPYDHSRVHLEINADQNELDYINASYIRGFNDEVNFIATQGPQKSTISDFIRMLWEQRIDIVVMLTDLVEETKVKCEKYWPDSGKIRIGHIKVNLGSTQVFADYTIRKLELFKKGEASHSFTQFHFTSWPDKGVPSTQWSLVDVEQRVASIPTKRPIVVHCSAGVGRTGTFIALYNIMRQAEETGLVDFFKTVTKLREDRTFMVQTSSQYEFLHKTAQVTIACMKTTVHAHDFSDRLNVLERQHILGSTLLETEFNSLCAVIDRSEQNFPNEFNVYENESKNKIDSDYELEHDTKTNAKNNSLFLPGYKQKDQYILTKIPSTSEEALTLWKFVVDYCISLIVAFEIDIDSQKTFQYLEDKDVVFSSTEVQLKSIKKTKFMIERSLNVQCQKSANFLPSSKGHAEVTHLTCLSFDLEPKTVMELTKRLRQCFSQTGGKVLYICSDGFSQSGFLAVLSLLLDRVDNESCLSIPLIVGTVKSLQPKIIPNIEQYQAIYRAVSRYIDTSSQYSNTNYQNVDQISSIQNTGQANDEQKRKSQVQPVIDITTTETTTDPQNKDTFLYANVM</sequence>
<dbReference type="InterPro" id="IPR016130">
    <property type="entry name" value="Tyr_Pase_AS"/>
</dbReference>
<comment type="caution">
    <text evidence="9">The sequence shown here is derived from an EMBL/GenBank/DDBJ whole genome shotgun (WGS) entry which is preliminary data.</text>
</comment>
<comment type="catalytic activity">
    <reaction evidence="5">
        <text>O-phospho-L-tyrosyl-[protein] + H2O = L-tyrosyl-[protein] + phosphate</text>
        <dbReference type="Rhea" id="RHEA:10684"/>
        <dbReference type="Rhea" id="RHEA-COMP:10136"/>
        <dbReference type="Rhea" id="RHEA-COMP:20101"/>
        <dbReference type="ChEBI" id="CHEBI:15377"/>
        <dbReference type="ChEBI" id="CHEBI:43474"/>
        <dbReference type="ChEBI" id="CHEBI:46858"/>
        <dbReference type="ChEBI" id="CHEBI:61978"/>
        <dbReference type="EC" id="3.1.3.48"/>
    </reaction>
</comment>
<dbReference type="Proteomes" id="UP001233172">
    <property type="component" value="Unassembled WGS sequence"/>
</dbReference>
<feature type="domain" description="Tyrosine-protein phosphatase" evidence="7">
    <location>
        <begin position="770"/>
        <end position="1008"/>
    </location>
</feature>
<dbReference type="PANTHER" id="PTHR19134">
    <property type="entry name" value="RECEPTOR-TYPE TYROSINE-PROTEIN PHOSPHATASE"/>
    <property type="match status" value="1"/>
</dbReference>
<dbReference type="EMBL" id="JASAOG010000168">
    <property type="protein sequence ID" value="KAK0046238.1"/>
    <property type="molecule type" value="Genomic_DNA"/>
</dbReference>
<dbReference type="PANTHER" id="PTHR19134:SF562">
    <property type="entry name" value="PROTEIN-TYROSINE-PHOSPHATASE"/>
    <property type="match status" value="1"/>
</dbReference>
<name>A0AAD8B2M3_BIOPF</name>
<dbReference type="SUPFAM" id="SSF52799">
    <property type="entry name" value="(Phosphotyrosine protein) phosphatases II"/>
    <property type="match status" value="2"/>
</dbReference>
<reference evidence="9" key="2">
    <citation type="submission" date="2023-04" db="EMBL/GenBank/DDBJ databases">
        <authorList>
            <person name="Bu L."/>
            <person name="Lu L."/>
            <person name="Laidemitt M.R."/>
            <person name="Zhang S.M."/>
            <person name="Mutuku M."/>
            <person name="Mkoji G."/>
            <person name="Steinauer M."/>
            <person name="Loker E.S."/>
        </authorList>
    </citation>
    <scope>NUCLEOTIDE SEQUENCE</scope>
    <source>
        <strain evidence="9">KasaAsao</strain>
        <tissue evidence="9">Whole Snail</tissue>
    </source>
</reference>
<dbReference type="Pfam" id="PF00102">
    <property type="entry name" value="Y_phosphatase"/>
    <property type="match status" value="2"/>
</dbReference>
<evidence type="ECO:0000256" key="4">
    <source>
        <dbReference type="ARBA" id="ARBA00022912"/>
    </source>
</evidence>
<dbReference type="InterPro" id="IPR000742">
    <property type="entry name" value="EGF"/>
</dbReference>
<feature type="non-terminal residue" evidence="9">
    <location>
        <position position="1"/>
    </location>
</feature>
<keyword evidence="9" id="KW-0675">Receptor</keyword>
<keyword evidence="10" id="KW-1185">Reference proteome</keyword>
<dbReference type="FunFam" id="3.90.190.10:FF:000102">
    <property type="entry name" value="Receptor-type tyrosine-protein phosphatase"/>
    <property type="match status" value="1"/>
</dbReference>
<comment type="similarity">
    <text evidence="1">Belongs to the protein-tyrosine phosphatase family.</text>
</comment>
<keyword evidence="4" id="KW-0904">Protein phosphatase</keyword>
<gene>
    <name evidence="9" type="ORF">Bpfe_024292</name>
</gene>
<keyword evidence="3" id="KW-0378">Hydrolase</keyword>
<evidence type="ECO:0000256" key="1">
    <source>
        <dbReference type="ARBA" id="ARBA00009580"/>
    </source>
</evidence>
<accession>A0AAD8B2M3</accession>
<evidence type="ECO:0000256" key="6">
    <source>
        <dbReference type="SAM" id="Phobius"/>
    </source>
</evidence>
<dbReference type="SMART" id="SM00194">
    <property type="entry name" value="PTPc"/>
    <property type="match status" value="1"/>
</dbReference>
<evidence type="ECO:0000256" key="5">
    <source>
        <dbReference type="ARBA" id="ARBA00051722"/>
    </source>
</evidence>
<dbReference type="EC" id="3.1.3.48" evidence="2"/>
<dbReference type="Gene3D" id="3.90.190.10">
    <property type="entry name" value="Protein tyrosine phosphatase superfamily"/>
    <property type="match status" value="2"/>
</dbReference>
<dbReference type="SUPFAM" id="SSF49785">
    <property type="entry name" value="Galactose-binding domain-like"/>
    <property type="match status" value="1"/>
</dbReference>
<feature type="domain" description="Tyrosine-protein phosphatase" evidence="7">
    <location>
        <begin position="475"/>
        <end position="727"/>
    </location>
</feature>
<dbReference type="Gene3D" id="2.170.300.10">
    <property type="entry name" value="Tie2 ligand-binding domain superfamily"/>
    <property type="match status" value="1"/>
</dbReference>
<dbReference type="PROSITE" id="PS50056">
    <property type="entry name" value="TYR_PHOSPHATASE_2"/>
    <property type="match status" value="2"/>
</dbReference>
<reference evidence="9" key="1">
    <citation type="journal article" date="2023" name="PLoS Negl. Trop. Dis.">
        <title>A genome sequence for Biomphalaria pfeifferi, the major vector snail for the human-infecting parasite Schistosoma mansoni.</title>
        <authorList>
            <person name="Bu L."/>
            <person name="Lu L."/>
            <person name="Laidemitt M.R."/>
            <person name="Zhang S.M."/>
            <person name="Mutuku M."/>
            <person name="Mkoji G."/>
            <person name="Steinauer M."/>
            <person name="Loker E.S."/>
        </authorList>
    </citation>
    <scope>NUCLEOTIDE SEQUENCE</scope>
    <source>
        <strain evidence="9">KasaAsao</strain>
    </source>
</reference>
<dbReference type="Gene3D" id="2.60.120.260">
    <property type="entry name" value="Galactose-binding domain-like"/>
    <property type="match status" value="1"/>
</dbReference>
<feature type="transmembrane region" description="Helical" evidence="6">
    <location>
        <begin position="367"/>
        <end position="391"/>
    </location>
</feature>
<dbReference type="PROSITE" id="PS00383">
    <property type="entry name" value="TYR_PHOSPHATASE_1"/>
    <property type="match status" value="1"/>
</dbReference>
<dbReference type="InterPro" id="IPR029021">
    <property type="entry name" value="Prot-tyrosine_phosphatase-like"/>
</dbReference>
<dbReference type="InterPro" id="IPR050348">
    <property type="entry name" value="Protein-Tyr_Phosphatase"/>
</dbReference>
<protein>
    <recommendedName>
        <fullName evidence="2">protein-tyrosine-phosphatase</fullName>
        <ecNumber evidence="2">3.1.3.48</ecNumber>
    </recommendedName>
</protein>
<dbReference type="SMART" id="SM00404">
    <property type="entry name" value="PTPc_motif"/>
    <property type="match status" value="2"/>
</dbReference>
<evidence type="ECO:0000313" key="9">
    <source>
        <dbReference type="EMBL" id="KAK0046238.1"/>
    </source>
</evidence>
<dbReference type="AlphaFoldDB" id="A0AAD8B2M3"/>
<organism evidence="9 10">
    <name type="scientific">Biomphalaria pfeifferi</name>
    <name type="common">Bloodfluke planorb</name>
    <name type="synonym">Freshwater snail</name>
    <dbReference type="NCBI Taxonomy" id="112525"/>
    <lineage>
        <taxon>Eukaryota</taxon>
        <taxon>Metazoa</taxon>
        <taxon>Spiralia</taxon>
        <taxon>Lophotrochozoa</taxon>
        <taxon>Mollusca</taxon>
        <taxon>Gastropoda</taxon>
        <taxon>Heterobranchia</taxon>
        <taxon>Euthyneura</taxon>
        <taxon>Panpulmonata</taxon>
        <taxon>Hygrophila</taxon>
        <taxon>Lymnaeoidea</taxon>
        <taxon>Planorbidae</taxon>
        <taxon>Biomphalaria</taxon>
    </lineage>
</organism>
<evidence type="ECO:0000259" key="7">
    <source>
        <dbReference type="PROSITE" id="PS50055"/>
    </source>
</evidence>
<dbReference type="InterPro" id="IPR008979">
    <property type="entry name" value="Galactose-bd-like_sf"/>
</dbReference>
<dbReference type="GO" id="GO:0004725">
    <property type="term" value="F:protein tyrosine phosphatase activity"/>
    <property type="evidence" value="ECO:0007669"/>
    <property type="project" value="UniProtKB-EC"/>
</dbReference>
<dbReference type="SMART" id="SM00181">
    <property type="entry name" value="EGF"/>
    <property type="match status" value="3"/>
</dbReference>
<evidence type="ECO:0000259" key="8">
    <source>
        <dbReference type="PROSITE" id="PS50056"/>
    </source>
</evidence>
<feature type="domain" description="Tyrosine specific protein phosphatases" evidence="8">
    <location>
        <begin position="649"/>
        <end position="718"/>
    </location>
</feature>
<keyword evidence="6" id="KW-1133">Transmembrane helix</keyword>
<evidence type="ECO:0000256" key="2">
    <source>
        <dbReference type="ARBA" id="ARBA00013064"/>
    </source>
</evidence>
<dbReference type="InterPro" id="IPR003595">
    <property type="entry name" value="Tyr_Pase_cat"/>
</dbReference>
<dbReference type="PROSITE" id="PS50055">
    <property type="entry name" value="TYR_PHOSPHATASE_PTP"/>
    <property type="match status" value="2"/>
</dbReference>